<gene>
    <name evidence="2" type="ORF">B0H67DRAFT_567554</name>
</gene>
<organism evidence="2 3">
    <name type="scientific">Lasiosphaeris hirsuta</name>
    <dbReference type="NCBI Taxonomy" id="260670"/>
    <lineage>
        <taxon>Eukaryota</taxon>
        <taxon>Fungi</taxon>
        <taxon>Dikarya</taxon>
        <taxon>Ascomycota</taxon>
        <taxon>Pezizomycotina</taxon>
        <taxon>Sordariomycetes</taxon>
        <taxon>Sordariomycetidae</taxon>
        <taxon>Sordariales</taxon>
        <taxon>Lasiosphaeriaceae</taxon>
        <taxon>Lasiosphaeris</taxon>
    </lineage>
</organism>
<reference evidence="2" key="1">
    <citation type="submission" date="2023-06" db="EMBL/GenBank/DDBJ databases">
        <title>Genome-scale phylogeny and comparative genomics of the fungal order Sordariales.</title>
        <authorList>
            <consortium name="Lawrence Berkeley National Laboratory"/>
            <person name="Hensen N."/>
            <person name="Bonometti L."/>
            <person name="Westerberg I."/>
            <person name="Brannstrom I.O."/>
            <person name="Guillou S."/>
            <person name="Cros-Aarteil S."/>
            <person name="Calhoun S."/>
            <person name="Haridas S."/>
            <person name="Kuo A."/>
            <person name="Mondo S."/>
            <person name="Pangilinan J."/>
            <person name="Riley R."/>
            <person name="Labutti K."/>
            <person name="Andreopoulos B."/>
            <person name="Lipzen A."/>
            <person name="Chen C."/>
            <person name="Yanf M."/>
            <person name="Daum C."/>
            <person name="Ng V."/>
            <person name="Clum A."/>
            <person name="Steindorff A."/>
            <person name="Ohm R."/>
            <person name="Martin F."/>
            <person name="Silar P."/>
            <person name="Natvig D."/>
            <person name="Lalanne C."/>
            <person name="Gautier V."/>
            <person name="Ament-Velasquez S.L."/>
            <person name="Kruys A."/>
            <person name="Hutchinson M.I."/>
            <person name="Powell A.J."/>
            <person name="Barry K."/>
            <person name="Miller A.N."/>
            <person name="Grigoriev I.V."/>
            <person name="Debuchy R."/>
            <person name="Gladieux P."/>
            <person name="Thoren M.H."/>
            <person name="Johannesson H."/>
        </authorList>
    </citation>
    <scope>NUCLEOTIDE SEQUENCE</scope>
    <source>
        <strain evidence="2">SMH4607-1</strain>
    </source>
</reference>
<proteinExistence type="predicted"/>
<evidence type="ECO:0008006" key="4">
    <source>
        <dbReference type="Google" id="ProtNLM"/>
    </source>
</evidence>
<keyword evidence="3" id="KW-1185">Reference proteome</keyword>
<accession>A0AA40E6H5</accession>
<evidence type="ECO:0000256" key="1">
    <source>
        <dbReference type="SAM" id="SignalP"/>
    </source>
</evidence>
<name>A0AA40E6H5_9PEZI</name>
<keyword evidence="1" id="KW-0732">Signal</keyword>
<dbReference type="AlphaFoldDB" id="A0AA40E6H5"/>
<feature type="signal peptide" evidence="1">
    <location>
        <begin position="1"/>
        <end position="20"/>
    </location>
</feature>
<evidence type="ECO:0000313" key="3">
    <source>
        <dbReference type="Proteomes" id="UP001172102"/>
    </source>
</evidence>
<dbReference type="EMBL" id="JAUKUA010000002">
    <property type="protein sequence ID" value="KAK0724263.1"/>
    <property type="molecule type" value="Genomic_DNA"/>
</dbReference>
<dbReference type="Proteomes" id="UP001172102">
    <property type="component" value="Unassembled WGS sequence"/>
</dbReference>
<comment type="caution">
    <text evidence="2">The sequence shown here is derived from an EMBL/GenBank/DDBJ whole genome shotgun (WGS) entry which is preliminary data.</text>
</comment>
<protein>
    <recommendedName>
        <fullName evidence="4">Secreted protein</fullName>
    </recommendedName>
</protein>
<feature type="chain" id="PRO_5041249327" description="Secreted protein" evidence="1">
    <location>
        <begin position="21"/>
        <end position="72"/>
    </location>
</feature>
<sequence length="72" mass="7357">MLSPFPWWSVCCCSPAGVLGLACSGRNGTAWSATASAQVATLSMTSSIASLAGRNPMNLSAKPWIPADLSKA</sequence>
<evidence type="ECO:0000313" key="2">
    <source>
        <dbReference type="EMBL" id="KAK0724263.1"/>
    </source>
</evidence>